<feature type="domain" description="NADP-dependent oxidoreductase" evidence="2">
    <location>
        <begin position="9"/>
        <end position="304"/>
    </location>
</feature>
<dbReference type="PANTHER" id="PTHR43364:SF4">
    <property type="entry name" value="NAD(P)-LINKED OXIDOREDUCTASE SUPERFAMILY PROTEIN"/>
    <property type="match status" value="1"/>
</dbReference>
<dbReference type="InterPro" id="IPR050523">
    <property type="entry name" value="AKR_Detox_Biosynth"/>
</dbReference>
<comment type="caution">
    <text evidence="3">The sequence shown here is derived from an EMBL/GenBank/DDBJ whole genome shotgun (WGS) entry which is preliminary data.</text>
</comment>
<name>A0A917X7X5_9ACTN</name>
<protein>
    <submittedName>
        <fullName evidence="3">Oxidoreductase</fullName>
    </submittedName>
</protein>
<dbReference type="InterPro" id="IPR018170">
    <property type="entry name" value="Aldo/ket_reductase_CS"/>
</dbReference>
<accession>A0A917X7X5</accession>
<keyword evidence="1" id="KW-0560">Oxidoreductase</keyword>
<dbReference type="GO" id="GO:0016491">
    <property type="term" value="F:oxidoreductase activity"/>
    <property type="evidence" value="ECO:0007669"/>
    <property type="project" value="UniProtKB-KW"/>
</dbReference>
<dbReference type="PRINTS" id="PR00069">
    <property type="entry name" value="ALDKETRDTASE"/>
</dbReference>
<dbReference type="AlphaFoldDB" id="A0A917X7X5"/>
<dbReference type="PANTHER" id="PTHR43364">
    <property type="entry name" value="NADH-SPECIFIC METHYLGLYOXAL REDUCTASE-RELATED"/>
    <property type="match status" value="1"/>
</dbReference>
<dbReference type="InterPro" id="IPR020471">
    <property type="entry name" value="AKR"/>
</dbReference>
<evidence type="ECO:0000256" key="1">
    <source>
        <dbReference type="ARBA" id="ARBA00023002"/>
    </source>
</evidence>
<evidence type="ECO:0000313" key="4">
    <source>
        <dbReference type="Proteomes" id="UP000642070"/>
    </source>
</evidence>
<dbReference type="Pfam" id="PF00248">
    <property type="entry name" value="Aldo_ket_red"/>
    <property type="match status" value="1"/>
</dbReference>
<proteinExistence type="predicted"/>
<dbReference type="InterPro" id="IPR036812">
    <property type="entry name" value="NAD(P)_OxRdtase_dom_sf"/>
</dbReference>
<dbReference type="GO" id="GO:0005829">
    <property type="term" value="C:cytosol"/>
    <property type="evidence" value="ECO:0007669"/>
    <property type="project" value="TreeGrafter"/>
</dbReference>
<keyword evidence="4" id="KW-1185">Reference proteome</keyword>
<dbReference type="EMBL" id="BMPI01000110">
    <property type="protein sequence ID" value="GGM87206.1"/>
    <property type="molecule type" value="Genomic_DNA"/>
</dbReference>
<gene>
    <name evidence="3" type="ORF">GCM10007977_106430</name>
</gene>
<dbReference type="PROSITE" id="PS00062">
    <property type="entry name" value="ALDOKETO_REDUCTASE_2"/>
    <property type="match status" value="1"/>
</dbReference>
<sequence length="318" mass="34101">MTGPSLPPVCLGTYTLAAAWGSDLDSSRAALRRGVSEGLVFLDTAHAYGRAESILGELFSRELVADRDSLVLCSKGGLELRRREGSATPFAPNSRPAFLRASLTKSLSRLGVEHLDYYLVHWYDPDVALAEVAGAMQSFVDEGLTRYVGVSNYTVEQMTTFRQTAQLDAIQVPYSLFSRGVEDEVLPFARRNAIMVMGYAALAQGFLSGTFGPEPAFAENDFRRGAPDFSGERYATRVQAAGKLAVIAQRHGVGLADLAVAWAASGAAPVVPLVGVQAPAHIDAIRTAMRLKLTADDLIEMRAIAQSAPEMDFAGLVS</sequence>
<dbReference type="RefSeq" id="WP_229837199.1">
    <property type="nucleotide sequence ID" value="NZ_BMPI01000110.1"/>
</dbReference>
<dbReference type="Proteomes" id="UP000642070">
    <property type="component" value="Unassembled WGS sequence"/>
</dbReference>
<dbReference type="InterPro" id="IPR023210">
    <property type="entry name" value="NADP_OxRdtase_dom"/>
</dbReference>
<reference evidence="3" key="2">
    <citation type="submission" date="2020-09" db="EMBL/GenBank/DDBJ databases">
        <authorList>
            <person name="Sun Q."/>
            <person name="Ohkuma M."/>
        </authorList>
    </citation>
    <scope>NUCLEOTIDE SEQUENCE</scope>
    <source>
        <strain evidence="3">JCM 19831</strain>
    </source>
</reference>
<dbReference type="SUPFAM" id="SSF51430">
    <property type="entry name" value="NAD(P)-linked oxidoreductase"/>
    <property type="match status" value="1"/>
</dbReference>
<evidence type="ECO:0000259" key="2">
    <source>
        <dbReference type="Pfam" id="PF00248"/>
    </source>
</evidence>
<reference evidence="3" key="1">
    <citation type="journal article" date="2014" name="Int. J. Syst. Evol. Microbiol.">
        <title>Complete genome sequence of Corynebacterium casei LMG S-19264T (=DSM 44701T), isolated from a smear-ripened cheese.</title>
        <authorList>
            <consortium name="US DOE Joint Genome Institute (JGI-PGF)"/>
            <person name="Walter F."/>
            <person name="Albersmeier A."/>
            <person name="Kalinowski J."/>
            <person name="Ruckert C."/>
        </authorList>
    </citation>
    <scope>NUCLEOTIDE SEQUENCE</scope>
    <source>
        <strain evidence="3">JCM 19831</strain>
    </source>
</reference>
<organism evidence="3 4">
    <name type="scientific">Dactylosporangium sucinum</name>
    <dbReference type="NCBI Taxonomy" id="1424081"/>
    <lineage>
        <taxon>Bacteria</taxon>
        <taxon>Bacillati</taxon>
        <taxon>Actinomycetota</taxon>
        <taxon>Actinomycetes</taxon>
        <taxon>Micromonosporales</taxon>
        <taxon>Micromonosporaceae</taxon>
        <taxon>Dactylosporangium</taxon>
    </lineage>
</organism>
<dbReference type="Gene3D" id="3.20.20.100">
    <property type="entry name" value="NADP-dependent oxidoreductase domain"/>
    <property type="match status" value="1"/>
</dbReference>
<evidence type="ECO:0000313" key="3">
    <source>
        <dbReference type="EMBL" id="GGM87206.1"/>
    </source>
</evidence>